<evidence type="ECO:0000313" key="11">
    <source>
        <dbReference type="EnsemblMetazoa" id="Aqu2.1.31900_001"/>
    </source>
</evidence>
<evidence type="ECO:0000256" key="1">
    <source>
        <dbReference type="ARBA" id="ARBA00002904"/>
    </source>
</evidence>
<comment type="catalytic activity">
    <reaction evidence="7 8">
        <text>hydrogencarbonate + H(+) = CO2 + H2O</text>
        <dbReference type="Rhea" id="RHEA:10748"/>
        <dbReference type="ChEBI" id="CHEBI:15377"/>
        <dbReference type="ChEBI" id="CHEBI:15378"/>
        <dbReference type="ChEBI" id="CHEBI:16526"/>
        <dbReference type="ChEBI" id="CHEBI:17544"/>
        <dbReference type="EC" id="4.2.1.1"/>
    </reaction>
</comment>
<dbReference type="PANTHER" id="PTHR18952:SF265">
    <property type="entry name" value="CARBONIC ANHYDRASE"/>
    <property type="match status" value="1"/>
</dbReference>
<dbReference type="Gene3D" id="3.10.200.10">
    <property type="entry name" value="Alpha carbonic anhydrase"/>
    <property type="match status" value="1"/>
</dbReference>
<accession>A0A1X7UV91</accession>
<dbReference type="FunCoup" id="A0A1X7UV91">
    <property type="interactions" value="7"/>
</dbReference>
<feature type="transmembrane region" description="Helical" evidence="9">
    <location>
        <begin position="300"/>
        <end position="319"/>
    </location>
</feature>
<dbReference type="InParanoid" id="A0A1X7UV91"/>
<keyword evidence="9" id="KW-1133">Transmembrane helix</keyword>
<keyword evidence="9" id="KW-0812">Transmembrane</keyword>
<dbReference type="PANTHER" id="PTHR18952">
    <property type="entry name" value="CARBONIC ANHYDRASE"/>
    <property type="match status" value="1"/>
</dbReference>
<evidence type="ECO:0000256" key="4">
    <source>
        <dbReference type="ARBA" id="ARBA00022723"/>
    </source>
</evidence>
<dbReference type="AlphaFoldDB" id="A0A1X7UV91"/>
<evidence type="ECO:0000259" key="10">
    <source>
        <dbReference type="PROSITE" id="PS51144"/>
    </source>
</evidence>
<dbReference type="OrthoDB" id="429145at2759"/>
<dbReference type="InterPro" id="IPR001148">
    <property type="entry name" value="CA_dom"/>
</dbReference>
<evidence type="ECO:0000256" key="7">
    <source>
        <dbReference type="ARBA" id="ARBA00048348"/>
    </source>
</evidence>
<dbReference type="SUPFAM" id="SSF51069">
    <property type="entry name" value="Carbonic anhydrase"/>
    <property type="match status" value="1"/>
</dbReference>
<keyword evidence="9" id="KW-0472">Membrane</keyword>
<evidence type="ECO:0000256" key="5">
    <source>
        <dbReference type="ARBA" id="ARBA00022833"/>
    </source>
</evidence>
<reference evidence="11" key="1">
    <citation type="submission" date="2017-05" db="UniProtKB">
        <authorList>
            <consortium name="EnsemblMetazoa"/>
        </authorList>
    </citation>
    <scope>IDENTIFICATION</scope>
</reference>
<evidence type="ECO:0000256" key="3">
    <source>
        <dbReference type="ARBA" id="ARBA00012925"/>
    </source>
</evidence>
<evidence type="ECO:0000256" key="2">
    <source>
        <dbReference type="ARBA" id="ARBA00010718"/>
    </source>
</evidence>
<protein>
    <recommendedName>
        <fullName evidence="3 8">Carbonic anhydrase</fullName>
        <ecNumber evidence="3 8">4.2.1.1</ecNumber>
    </recommendedName>
</protein>
<proteinExistence type="inferred from homology"/>
<comment type="similarity">
    <text evidence="2 8">Belongs to the alpha-carbonic anhydrase family.</text>
</comment>
<dbReference type="eggNOG" id="KOG0382">
    <property type="taxonomic scope" value="Eukaryota"/>
</dbReference>
<organism evidence="11">
    <name type="scientific">Amphimedon queenslandica</name>
    <name type="common">Sponge</name>
    <dbReference type="NCBI Taxonomy" id="400682"/>
    <lineage>
        <taxon>Eukaryota</taxon>
        <taxon>Metazoa</taxon>
        <taxon>Porifera</taxon>
        <taxon>Demospongiae</taxon>
        <taxon>Heteroscleromorpha</taxon>
        <taxon>Haplosclerida</taxon>
        <taxon>Niphatidae</taxon>
        <taxon>Amphimedon</taxon>
    </lineage>
</organism>
<sequence length="321" mass="35322">MLMHINKVIGRSWGVAAKISFADSKNMMTPLALSLFFFFGIASGAVPFNYTNQIAWNSLFGSFCSGGRQSPIDIITRNVQGGNSTLTPLRMTNWDTSVNGYVLNNGHTLKFSPSSASSEARVQTFISTYKLLQFHFHWGPNNMVGSENKVNNTFFSGELHFVNQNVSAVNSVGSQFTVVAVFLTADSSVQYSGSVWEKLTESIPAFNATRSIQSITYESMLPSNLSYYYFPGSLTTPLCNEIVEWFVLQNPVSVPMEFFNKLRTLNDTNGDPLTLNYRDVQPLNGRTVSGYTVESVSGSIGLMSTTTALLAFLLIAVLANY</sequence>
<dbReference type="CDD" id="cd00326">
    <property type="entry name" value="alpha_CA"/>
    <property type="match status" value="1"/>
</dbReference>
<evidence type="ECO:0000256" key="9">
    <source>
        <dbReference type="SAM" id="Phobius"/>
    </source>
</evidence>
<evidence type="ECO:0000256" key="6">
    <source>
        <dbReference type="ARBA" id="ARBA00023239"/>
    </source>
</evidence>
<dbReference type="InterPro" id="IPR018338">
    <property type="entry name" value="Carbonic_anhydrase_a-class_CS"/>
</dbReference>
<dbReference type="SMART" id="SM01057">
    <property type="entry name" value="Carb_anhydrase"/>
    <property type="match status" value="1"/>
</dbReference>
<dbReference type="Pfam" id="PF00194">
    <property type="entry name" value="Carb_anhydrase"/>
    <property type="match status" value="1"/>
</dbReference>
<comment type="cofactor">
    <cofactor evidence="8">
        <name>Zn(2+)</name>
        <dbReference type="ChEBI" id="CHEBI:29105"/>
    </cofactor>
</comment>
<dbReference type="PROSITE" id="PS51144">
    <property type="entry name" value="ALPHA_CA_2"/>
    <property type="match status" value="1"/>
</dbReference>
<dbReference type="GO" id="GO:0008270">
    <property type="term" value="F:zinc ion binding"/>
    <property type="evidence" value="ECO:0007669"/>
    <property type="project" value="UniProtKB-UniRule"/>
</dbReference>
<keyword evidence="6 8" id="KW-0456">Lyase</keyword>
<dbReference type="PROSITE" id="PS00162">
    <property type="entry name" value="ALPHA_CA_1"/>
    <property type="match status" value="1"/>
</dbReference>
<name>A0A1X7UV91_AMPQE</name>
<dbReference type="EnsemblMetazoa" id="Aqu2.1.31900_001">
    <property type="protein sequence ID" value="Aqu2.1.31900_001"/>
    <property type="gene ID" value="Aqu2.1.31900"/>
</dbReference>
<keyword evidence="5 8" id="KW-0862">Zinc</keyword>
<keyword evidence="4 8" id="KW-0479">Metal-binding</keyword>
<comment type="function">
    <text evidence="1 8">Reversible hydration of carbon dioxide.</text>
</comment>
<feature type="domain" description="Alpha-carbonic anhydrase" evidence="10">
    <location>
        <begin position="46"/>
        <end position="292"/>
    </location>
</feature>
<dbReference type="EC" id="4.2.1.1" evidence="3 8"/>
<dbReference type="STRING" id="400682.A0A1X7UV91"/>
<dbReference type="InterPro" id="IPR023561">
    <property type="entry name" value="Carbonic_anhydrase_a-class"/>
</dbReference>
<evidence type="ECO:0000256" key="8">
    <source>
        <dbReference type="RuleBase" id="RU367011"/>
    </source>
</evidence>
<dbReference type="GO" id="GO:0004089">
    <property type="term" value="F:carbonate dehydratase activity"/>
    <property type="evidence" value="ECO:0007669"/>
    <property type="project" value="UniProtKB-UniRule"/>
</dbReference>
<dbReference type="OMA" id="PESKIRW"/>
<dbReference type="InterPro" id="IPR036398">
    <property type="entry name" value="CA_dom_sf"/>
</dbReference>